<evidence type="ECO:0000313" key="1">
    <source>
        <dbReference type="EMBL" id="KAK9081674.1"/>
    </source>
</evidence>
<evidence type="ECO:0000313" key="2">
    <source>
        <dbReference type="Proteomes" id="UP001420932"/>
    </source>
</evidence>
<dbReference type="Proteomes" id="UP001420932">
    <property type="component" value="Unassembled WGS sequence"/>
</dbReference>
<proteinExistence type="predicted"/>
<gene>
    <name evidence="1" type="ORF">Syun_030892</name>
</gene>
<reference evidence="1 2" key="1">
    <citation type="submission" date="2024-01" db="EMBL/GenBank/DDBJ databases">
        <title>Genome assemblies of Stephania.</title>
        <authorList>
            <person name="Yang L."/>
        </authorList>
    </citation>
    <scope>NUCLEOTIDE SEQUENCE [LARGE SCALE GENOMIC DNA]</scope>
    <source>
        <strain evidence="1">YNDBR</strain>
        <tissue evidence="1">Leaf</tissue>
    </source>
</reference>
<accession>A0AAP0HCE9</accession>
<organism evidence="1 2">
    <name type="scientific">Stephania yunnanensis</name>
    <dbReference type="NCBI Taxonomy" id="152371"/>
    <lineage>
        <taxon>Eukaryota</taxon>
        <taxon>Viridiplantae</taxon>
        <taxon>Streptophyta</taxon>
        <taxon>Embryophyta</taxon>
        <taxon>Tracheophyta</taxon>
        <taxon>Spermatophyta</taxon>
        <taxon>Magnoliopsida</taxon>
        <taxon>Ranunculales</taxon>
        <taxon>Menispermaceae</taxon>
        <taxon>Menispermoideae</taxon>
        <taxon>Cissampelideae</taxon>
        <taxon>Stephania</taxon>
    </lineage>
</organism>
<dbReference type="AlphaFoldDB" id="A0AAP0HCE9"/>
<name>A0AAP0HCE9_9MAGN</name>
<dbReference type="EMBL" id="JBBNAF010000049">
    <property type="protein sequence ID" value="KAK9081674.1"/>
    <property type="molecule type" value="Genomic_DNA"/>
</dbReference>
<sequence length="109" mass="12640">MITAFCRVDQVNIAGPDMDVLPKKTISNNVAERYRKVNGYEDTKDEGERAEIARRGTKQKRKIRDDVGRILEEMLEARHDPNVEWPAWDYDGLYMEKPELSFMGAILHS</sequence>
<protein>
    <submittedName>
        <fullName evidence="1">Uncharacterized protein</fullName>
    </submittedName>
</protein>
<comment type="caution">
    <text evidence="1">The sequence shown here is derived from an EMBL/GenBank/DDBJ whole genome shotgun (WGS) entry which is preliminary data.</text>
</comment>
<keyword evidence="2" id="KW-1185">Reference proteome</keyword>